<dbReference type="InterPro" id="IPR035906">
    <property type="entry name" value="MetI-like_sf"/>
</dbReference>
<comment type="caution">
    <text evidence="7">The sequence shown here is derived from an EMBL/GenBank/DDBJ whole genome shotgun (WGS) entry which is preliminary data.</text>
</comment>
<proteinExistence type="inferred from homology"/>
<comment type="subcellular location">
    <subcellularLocation>
        <location evidence="1 5">Cell membrane</location>
        <topology evidence="1 5">Multi-pass membrane protein</topology>
    </subcellularLocation>
</comment>
<evidence type="ECO:0000259" key="6">
    <source>
        <dbReference type="PROSITE" id="PS50928"/>
    </source>
</evidence>
<feature type="transmembrane region" description="Helical" evidence="5">
    <location>
        <begin position="494"/>
        <end position="516"/>
    </location>
</feature>
<organism evidence="7">
    <name type="scientific">Acidobacterium capsulatum</name>
    <dbReference type="NCBI Taxonomy" id="33075"/>
    <lineage>
        <taxon>Bacteria</taxon>
        <taxon>Pseudomonadati</taxon>
        <taxon>Acidobacteriota</taxon>
        <taxon>Terriglobia</taxon>
        <taxon>Terriglobales</taxon>
        <taxon>Acidobacteriaceae</taxon>
        <taxon>Acidobacterium</taxon>
    </lineage>
</organism>
<feature type="transmembrane region" description="Helical" evidence="5">
    <location>
        <begin position="241"/>
        <end position="263"/>
    </location>
</feature>
<evidence type="ECO:0000256" key="4">
    <source>
        <dbReference type="ARBA" id="ARBA00023136"/>
    </source>
</evidence>
<dbReference type="SUPFAM" id="SSF161098">
    <property type="entry name" value="MetI-like"/>
    <property type="match status" value="2"/>
</dbReference>
<name>A0A7V5CS58_9BACT</name>
<dbReference type="InterPro" id="IPR000515">
    <property type="entry name" value="MetI-like"/>
</dbReference>
<dbReference type="PANTHER" id="PTHR42744:SF1">
    <property type="entry name" value="BINDING-PROTEIN-DEPENDENT TRANSPORT SYSTEMS INNER MEMBRANE COMPONENT"/>
    <property type="match status" value="1"/>
</dbReference>
<accession>A0A7V5CS58</accession>
<feature type="transmembrane region" description="Helical" evidence="5">
    <location>
        <begin position="188"/>
        <end position="210"/>
    </location>
</feature>
<feature type="transmembrane region" description="Helical" evidence="5">
    <location>
        <begin position="420"/>
        <end position="440"/>
    </location>
</feature>
<feature type="transmembrane region" description="Helical" evidence="5">
    <location>
        <begin position="344"/>
        <end position="366"/>
    </location>
</feature>
<dbReference type="AlphaFoldDB" id="A0A7V5CS58"/>
<feature type="transmembrane region" description="Helical" evidence="5">
    <location>
        <begin position="21"/>
        <end position="44"/>
    </location>
</feature>
<evidence type="ECO:0000256" key="1">
    <source>
        <dbReference type="ARBA" id="ARBA00004651"/>
    </source>
</evidence>
<keyword evidence="3 5" id="KW-1133">Transmembrane helix</keyword>
<feature type="transmembrane region" description="Helical" evidence="5">
    <location>
        <begin position="446"/>
        <end position="473"/>
    </location>
</feature>
<evidence type="ECO:0000256" key="5">
    <source>
        <dbReference type="RuleBase" id="RU363032"/>
    </source>
</evidence>
<feature type="transmembrane region" description="Helical" evidence="5">
    <location>
        <begin position="139"/>
        <end position="159"/>
    </location>
</feature>
<comment type="similarity">
    <text evidence="5">Belongs to the binding-protein-dependent transport system permease family.</text>
</comment>
<reference evidence="7" key="1">
    <citation type="journal article" date="2020" name="mSystems">
        <title>Genome- and Community-Level Interaction Insights into Carbon Utilization and Element Cycling Functions of Hydrothermarchaeota in Hydrothermal Sediment.</title>
        <authorList>
            <person name="Zhou Z."/>
            <person name="Liu Y."/>
            <person name="Xu W."/>
            <person name="Pan J."/>
            <person name="Luo Z.H."/>
            <person name="Li M."/>
        </authorList>
    </citation>
    <scope>NUCLEOTIDE SEQUENCE [LARGE SCALE GENOMIC DNA]</scope>
    <source>
        <strain evidence="7">SpSt-855</strain>
    </source>
</reference>
<feature type="transmembrane region" description="Helical" evidence="5">
    <location>
        <begin position="553"/>
        <end position="572"/>
    </location>
</feature>
<dbReference type="Gene3D" id="1.10.3720.10">
    <property type="entry name" value="MetI-like"/>
    <property type="match status" value="2"/>
</dbReference>
<dbReference type="PANTHER" id="PTHR42744">
    <property type="entry name" value="BINDING-PROTEIN-DEPENDENT TRANSPORT SYSTEMS INNER MEMBRANE COMPONENT"/>
    <property type="match status" value="1"/>
</dbReference>
<evidence type="ECO:0000256" key="2">
    <source>
        <dbReference type="ARBA" id="ARBA00022692"/>
    </source>
</evidence>
<dbReference type="GO" id="GO:0005886">
    <property type="term" value="C:plasma membrane"/>
    <property type="evidence" value="ECO:0007669"/>
    <property type="project" value="UniProtKB-SubCell"/>
</dbReference>
<gene>
    <name evidence="7" type="ORF">ENW50_00535</name>
</gene>
<evidence type="ECO:0000313" key="7">
    <source>
        <dbReference type="EMBL" id="HGY93167.1"/>
    </source>
</evidence>
<dbReference type="GO" id="GO:0055085">
    <property type="term" value="P:transmembrane transport"/>
    <property type="evidence" value="ECO:0007669"/>
    <property type="project" value="InterPro"/>
</dbReference>
<sequence>MSRRTPLSTSFSRAQVMERTWPFILDLGVAGSLLALFYVVLWIARSWLHSAVPEVTIYRSPSHLPTYALESTVRIFIAYILSLIFAVVYGYIAAYNRWLEALMIATLDILQSIPVLSFLPGVMLAMMSLFPNRQIGIELGAILLIFTGEVWNMAFSFYSSLKSIPKELMEACTINRFSRWQRLVQLELPFSAIGLIWNSMVSVASGWFFLMVCEMFPVGSRNFRLPGLGSYLQTAASNGDVVAIIWGLLTMMLIIVLTDQLLWRPIIAWSDKFKFENVESAERITSPILHLIRNSNMLQYVSRRAVTPISEAFYTRVARGGPMRRRLPAAEETRRPSRSRTLTYALIVTAAVIGIGTLAFHAMVLLREASTHEFLVLIGAAGMTFLRVNASLLIASLWTIPVGVAIGFHPRLANIAQPIAQIAASFPATALFPLIVIGLMRLGMGLGIGAIALMLLGTQWYILFNVVAGAMAIPSDLREVAGLFRFGNLQRWTTLILPGIFPYLITGLITASGGAWNASIVAEYFKIQGKTMQTIGLGAQISAASDHGDFPRLLLATIIMALMVVTINRLVWRRLYHLGETRFRLDG</sequence>
<feature type="transmembrane region" description="Helical" evidence="5">
    <location>
        <begin position="75"/>
        <end position="94"/>
    </location>
</feature>
<dbReference type="CDD" id="cd06261">
    <property type="entry name" value="TM_PBP2"/>
    <property type="match status" value="2"/>
</dbReference>
<feature type="domain" description="ABC transmembrane type-1" evidence="6">
    <location>
        <begin position="381"/>
        <end position="571"/>
    </location>
</feature>
<keyword evidence="4 5" id="KW-0472">Membrane</keyword>
<feature type="transmembrane region" description="Helical" evidence="5">
    <location>
        <begin position="101"/>
        <end position="127"/>
    </location>
</feature>
<dbReference type="EMBL" id="DTKL01000008">
    <property type="protein sequence ID" value="HGY93167.1"/>
    <property type="molecule type" value="Genomic_DNA"/>
</dbReference>
<feature type="domain" description="ABC transmembrane type-1" evidence="6">
    <location>
        <begin position="68"/>
        <end position="261"/>
    </location>
</feature>
<keyword evidence="2 5" id="KW-0812">Transmembrane</keyword>
<dbReference type="Pfam" id="PF00528">
    <property type="entry name" value="BPD_transp_1"/>
    <property type="match status" value="2"/>
</dbReference>
<protein>
    <submittedName>
        <fullName evidence="7">ABC transporter permease subunit</fullName>
    </submittedName>
</protein>
<evidence type="ECO:0000256" key="3">
    <source>
        <dbReference type="ARBA" id="ARBA00022989"/>
    </source>
</evidence>
<feature type="transmembrane region" description="Helical" evidence="5">
    <location>
        <begin position="386"/>
        <end position="408"/>
    </location>
</feature>
<keyword evidence="5" id="KW-0813">Transport</keyword>
<dbReference type="PROSITE" id="PS50928">
    <property type="entry name" value="ABC_TM1"/>
    <property type="match status" value="2"/>
</dbReference>